<organism evidence="2 3">
    <name type="scientific">Flavobacterium beibuense F44-8</name>
    <dbReference type="NCBI Taxonomy" id="1406840"/>
    <lineage>
        <taxon>Bacteria</taxon>
        <taxon>Pseudomonadati</taxon>
        <taxon>Bacteroidota</taxon>
        <taxon>Flavobacteriia</taxon>
        <taxon>Flavobacteriales</taxon>
        <taxon>Flavobacteriaceae</taxon>
        <taxon>Flavobacterium</taxon>
    </lineage>
</organism>
<gene>
    <name evidence="2" type="ORF">Q763_13390</name>
</gene>
<name>A0A0A2LK01_9FLAO</name>
<dbReference type="eggNOG" id="ENOG5033FV0">
    <property type="taxonomic scope" value="Bacteria"/>
</dbReference>
<dbReference type="RefSeq" id="WP_035135054.1">
    <property type="nucleotide sequence ID" value="NZ_JRLV01000016.1"/>
</dbReference>
<comment type="caution">
    <text evidence="2">The sequence shown here is derived from an EMBL/GenBank/DDBJ whole genome shotgun (WGS) entry which is preliminary data.</text>
</comment>
<accession>A0A0A2LK01</accession>
<reference evidence="2 3" key="1">
    <citation type="submission" date="2013-09" db="EMBL/GenBank/DDBJ databases">
        <authorList>
            <person name="Zeng Z."/>
            <person name="Chen C."/>
        </authorList>
    </citation>
    <scope>NUCLEOTIDE SEQUENCE [LARGE SCALE GENOMIC DNA]</scope>
    <source>
        <strain evidence="2 3">F44-8</strain>
    </source>
</reference>
<evidence type="ECO:0000313" key="3">
    <source>
        <dbReference type="Proteomes" id="UP000030129"/>
    </source>
</evidence>
<evidence type="ECO:0000256" key="1">
    <source>
        <dbReference type="SAM" id="SignalP"/>
    </source>
</evidence>
<evidence type="ECO:0008006" key="4">
    <source>
        <dbReference type="Google" id="ProtNLM"/>
    </source>
</evidence>
<dbReference type="Proteomes" id="UP000030129">
    <property type="component" value="Unassembled WGS sequence"/>
</dbReference>
<keyword evidence="3" id="KW-1185">Reference proteome</keyword>
<protein>
    <recommendedName>
        <fullName evidence="4">Outer membrane protein beta-barrel domain-containing protein</fullName>
    </recommendedName>
</protein>
<dbReference type="SUPFAM" id="SSF56935">
    <property type="entry name" value="Porins"/>
    <property type="match status" value="1"/>
</dbReference>
<proteinExistence type="predicted"/>
<feature type="chain" id="PRO_5001991251" description="Outer membrane protein beta-barrel domain-containing protein" evidence="1">
    <location>
        <begin position="18"/>
        <end position="313"/>
    </location>
</feature>
<evidence type="ECO:0000313" key="2">
    <source>
        <dbReference type="EMBL" id="KGO79538.1"/>
    </source>
</evidence>
<keyword evidence="1" id="KW-0732">Signal</keyword>
<dbReference type="EMBL" id="JRLV01000016">
    <property type="protein sequence ID" value="KGO79538.1"/>
    <property type="molecule type" value="Genomic_DNA"/>
</dbReference>
<sequence length="313" mass="35904">MKKLLIAVLLLCLTSCATITNSRTYPLRVSTNAKNASVKVYDSVYKLPTEVEVKRSNKPLQVTLTYDTIARDYTVKSKIMSKTSLDNIIFFGFYPEALLVDILTKKGYYYGDELFLNIYDTLPEAKRIISSRKKHTAYEENSFNINISIPYANIFLLQPESEGIKKGAGFFGLTLGAEYFYKKNKYVKLNAGGIVSFPIPFPVPLINDGEVETLVSLYSTLTDNYQLNRFSLGYGLSYSFYRYDHDFGDDNYNQKDKSVKGHGIGLSFNTYYRVGKRFNIGFVYNPTFISIYPQTELLYQHTISFDLLWRIQI</sequence>
<dbReference type="AlphaFoldDB" id="A0A0A2LK01"/>
<feature type="signal peptide" evidence="1">
    <location>
        <begin position="1"/>
        <end position="17"/>
    </location>
</feature>